<dbReference type="AlphaFoldDB" id="A0A2N3I693"/>
<dbReference type="OrthoDB" id="9766750at2"/>
<gene>
    <name evidence="1" type="ORF">BZG02_02240</name>
</gene>
<dbReference type="Proteomes" id="UP000233535">
    <property type="component" value="Unassembled WGS sequence"/>
</dbReference>
<evidence type="ECO:0000313" key="2">
    <source>
        <dbReference type="Proteomes" id="UP000233535"/>
    </source>
</evidence>
<evidence type="ECO:0008006" key="3">
    <source>
        <dbReference type="Google" id="ProtNLM"/>
    </source>
</evidence>
<organism evidence="1 2">
    <name type="scientific">Labilibaculum filiforme</name>
    <dbReference type="NCBI Taxonomy" id="1940526"/>
    <lineage>
        <taxon>Bacteria</taxon>
        <taxon>Pseudomonadati</taxon>
        <taxon>Bacteroidota</taxon>
        <taxon>Bacteroidia</taxon>
        <taxon>Marinilabiliales</taxon>
        <taxon>Marinifilaceae</taxon>
        <taxon>Labilibaculum</taxon>
    </lineage>
</organism>
<reference evidence="1 2" key="1">
    <citation type="journal article" date="2017" name="Front. Microbiol.">
        <title>Labilibaculum manganireducens gen. nov., sp. nov. and Labilibaculum filiforme sp. nov., Novel Bacteroidetes Isolated from Subsurface Sediments of the Baltic Sea.</title>
        <authorList>
            <person name="Vandieken V."/>
            <person name="Marshall I.P."/>
            <person name="Niemann H."/>
            <person name="Engelen B."/>
            <person name="Cypionka H."/>
        </authorList>
    </citation>
    <scope>NUCLEOTIDE SEQUENCE [LARGE SCALE GENOMIC DNA]</scope>
    <source>
        <strain evidence="1 2">59.16B</strain>
    </source>
</reference>
<sequence length="679" mass="78611">MYSFKQIITLSFFSCFALICQSQNTTTQSDLIENLIEAIAEENEEEVDYSNLLDELNLLLIDPINLNSANEQELNKLLILNKNQIDKFIQYRASSGQIFSLYELQVIPGFSSEIIRTIAPFVCLQQITNDSISQRKKAKHLLLLKSERTIENELAYSTENNNSKYLGNPWKYYTRYQYQSAKNKLFFGFTSEKDKGEPFFENENKNGFDFYSGYLQYNSKGVLKQLNLGDYQIKFGQGLNIWSGLGSGKSALTTHNAYKSQGIKGYKSTDENQFLRGLSVITEPLKNINLAVFASLKNKDGSLQSDSISEFVSSIINTGLHRNSSEFDKKHQLEETLFGSYLSANLKNIEVGISYLHSKYTPEIKGTDATYNLYGFKGSNNQNISLYYETLFRSIHLYGEIAQSKSGGRAFLQGANIQAHPQLNFELTYRKYDPDYHALFSNAFAEQSKTQNEEGFYMGVEFHPYPKWSVKAYYDQFEFPWLRYTANSPSEGHEYFSQLEFTPNNSVSIYFRYKQENKPTNNSSNVIKNLAKQKKNQYRLHLSAQMNENWEIRNRIEISQFQKENNTENGYLLYQDLIYHCTNLPISMNLRYALFETDSFNSRIYAYENDILYAYSVPAYYGKGNRVYINFNWEINRNFKLYVKYAQTKYANQSSIGSGNSEITGNTRSEIKFLLKIRL</sequence>
<protein>
    <recommendedName>
        <fullName evidence="3">Helix-hairpin-helix DNA-binding motif class 1 domain-containing protein</fullName>
    </recommendedName>
</protein>
<dbReference type="EMBL" id="MVDD01000001">
    <property type="protein sequence ID" value="PKQ65844.1"/>
    <property type="molecule type" value="Genomic_DNA"/>
</dbReference>
<evidence type="ECO:0000313" key="1">
    <source>
        <dbReference type="EMBL" id="PKQ65844.1"/>
    </source>
</evidence>
<dbReference type="RefSeq" id="WP_101259779.1">
    <property type="nucleotide sequence ID" value="NZ_MVDD01000001.1"/>
</dbReference>
<accession>A0A2N3I693</accession>
<proteinExistence type="predicted"/>
<comment type="caution">
    <text evidence="1">The sequence shown here is derived from an EMBL/GenBank/DDBJ whole genome shotgun (WGS) entry which is preliminary data.</text>
</comment>
<keyword evidence="2" id="KW-1185">Reference proteome</keyword>
<dbReference type="InterPro" id="IPR010994">
    <property type="entry name" value="RuvA_2-like"/>
</dbReference>
<dbReference type="SUPFAM" id="SSF47781">
    <property type="entry name" value="RuvA domain 2-like"/>
    <property type="match status" value="1"/>
</dbReference>
<name>A0A2N3I693_9BACT</name>